<dbReference type="EMBL" id="CATOUU010000121">
    <property type="protein sequence ID" value="CAI9917143.1"/>
    <property type="molecule type" value="Genomic_DNA"/>
</dbReference>
<reference evidence="2 3" key="2">
    <citation type="submission" date="2024-07" db="EMBL/GenBank/DDBJ databases">
        <authorList>
            <person name="Akdeniz Z."/>
        </authorList>
    </citation>
    <scope>NUCLEOTIDE SEQUENCE [LARGE SCALE GENOMIC DNA]</scope>
</reference>
<evidence type="ECO:0000313" key="1">
    <source>
        <dbReference type="EMBL" id="CAI9917143.1"/>
    </source>
</evidence>
<dbReference type="EMBL" id="CAXDID020000398">
    <property type="protein sequence ID" value="CAL6087095.1"/>
    <property type="molecule type" value="Genomic_DNA"/>
</dbReference>
<reference evidence="1" key="1">
    <citation type="submission" date="2023-06" db="EMBL/GenBank/DDBJ databases">
        <authorList>
            <person name="Kurt Z."/>
        </authorList>
    </citation>
    <scope>NUCLEOTIDE SEQUENCE</scope>
</reference>
<protein>
    <submittedName>
        <fullName evidence="2">Hypothetical_protein</fullName>
    </submittedName>
</protein>
<dbReference type="Proteomes" id="UP001642409">
    <property type="component" value="Unassembled WGS sequence"/>
</dbReference>
<proteinExistence type="predicted"/>
<sequence>MKLTRQNYMWVINSLSQKCKLNFLQNQKTQILKVEADALQLILNCWCTSRDTLEIITTFASDNYRRTCNGSTNLEIQPEKRYLQNQINQGWNIGEVWDYFKVKLTFQYHLSVNLQAKNIQHQKNEYYVVILTALFGNTPSFQWLREFIKFELQIENYMNSFLYII</sequence>
<dbReference type="AlphaFoldDB" id="A0AA86TMB3"/>
<keyword evidence="3" id="KW-1185">Reference proteome</keyword>
<evidence type="ECO:0000313" key="3">
    <source>
        <dbReference type="Proteomes" id="UP001642409"/>
    </source>
</evidence>
<comment type="caution">
    <text evidence="1">The sequence shown here is derived from an EMBL/GenBank/DDBJ whole genome shotgun (WGS) entry which is preliminary data.</text>
</comment>
<gene>
    <name evidence="1" type="ORF">HINF_LOCUS4788</name>
    <name evidence="2" type="ORF">HINF_LOCUS63482</name>
</gene>
<accession>A0AA86TMB3</accession>
<evidence type="ECO:0000313" key="2">
    <source>
        <dbReference type="EMBL" id="CAL6087095.1"/>
    </source>
</evidence>
<organism evidence="1">
    <name type="scientific">Hexamita inflata</name>
    <dbReference type="NCBI Taxonomy" id="28002"/>
    <lineage>
        <taxon>Eukaryota</taxon>
        <taxon>Metamonada</taxon>
        <taxon>Diplomonadida</taxon>
        <taxon>Hexamitidae</taxon>
        <taxon>Hexamitinae</taxon>
        <taxon>Hexamita</taxon>
    </lineage>
</organism>
<name>A0AA86TMB3_9EUKA</name>